<name>A0A6J5LW81_9CAUD</name>
<dbReference type="Gene3D" id="3.40.50.620">
    <property type="entry name" value="HUPs"/>
    <property type="match status" value="1"/>
</dbReference>
<gene>
    <name evidence="1" type="ORF">UFOVP341_16</name>
</gene>
<reference evidence="1" key="1">
    <citation type="submission" date="2020-04" db="EMBL/GenBank/DDBJ databases">
        <authorList>
            <person name="Chiriac C."/>
            <person name="Salcher M."/>
            <person name="Ghai R."/>
            <person name="Kavagutti S V."/>
        </authorList>
    </citation>
    <scope>NUCLEOTIDE SEQUENCE</scope>
</reference>
<dbReference type="InterPro" id="IPR014729">
    <property type="entry name" value="Rossmann-like_a/b/a_fold"/>
</dbReference>
<evidence type="ECO:0000313" key="1">
    <source>
        <dbReference type="EMBL" id="CAB4138798.1"/>
    </source>
</evidence>
<proteinExistence type="predicted"/>
<dbReference type="EMBL" id="LR796363">
    <property type="protein sequence ID" value="CAB4138798.1"/>
    <property type="molecule type" value="Genomic_DNA"/>
</dbReference>
<accession>A0A6J5LW81</accession>
<sequence length="294" mass="33231">MADLTHADRGSPFEAPPATPYNIISFGAGVQSSTMALMAAKGLIGPMPDAAIFADVQSEPESVYTWLDYIEKQLPFPVIRVSKGCLEKDALVVKEYLKRPGEYWVKSLIPAFIKNEDGSKGIVGRACTAMYKVEQIIKATRQAAKIKRGQKHVTVTQWIGISYDEMQRMKQPSTAWNFHRWPLVELKMTRQDCLDWMAANGYPKPPRSSCVFCPYHSNKEWIRLRDEEPKEFARAVEFERQMHAVNARTANMRGVPYLHASLQPLDKVNLEAGAADPKQRNFDFNQECEGMCGV</sequence>
<organism evidence="1">
    <name type="scientific">uncultured Caudovirales phage</name>
    <dbReference type="NCBI Taxonomy" id="2100421"/>
    <lineage>
        <taxon>Viruses</taxon>
        <taxon>Duplodnaviria</taxon>
        <taxon>Heunggongvirae</taxon>
        <taxon>Uroviricota</taxon>
        <taxon>Caudoviricetes</taxon>
        <taxon>Peduoviridae</taxon>
        <taxon>Maltschvirus</taxon>
        <taxon>Maltschvirus maltsch</taxon>
    </lineage>
</organism>
<protein>
    <submittedName>
        <fullName evidence="1">Uncharacterized protein</fullName>
    </submittedName>
</protein>